<evidence type="ECO:0000313" key="2">
    <source>
        <dbReference type="Proteomes" id="UP000198372"/>
    </source>
</evidence>
<organism evidence="1 2">
    <name type="scientific">Microbotryum intermedium</name>
    <dbReference type="NCBI Taxonomy" id="269621"/>
    <lineage>
        <taxon>Eukaryota</taxon>
        <taxon>Fungi</taxon>
        <taxon>Dikarya</taxon>
        <taxon>Basidiomycota</taxon>
        <taxon>Pucciniomycotina</taxon>
        <taxon>Microbotryomycetes</taxon>
        <taxon>Microbotryales</taxon>
        <taxon>Microbotryaceae</taxon>
        <taxon>Microbotryum</taxon>
    </lineage>
</organism>
<evidence type="ECO:0000313" key="1">
    <source>
        <dbReference type="EMBL" id="SCV71676.1"/>
    </source>
</evidence>
<dbReference type="Proteomes" id="UP000198372">
    <property type="component" value="Unassembled WGS sequence"/>
</dbReference>
<reference evidence="2" key="1">
    <citation type="submission" date="2016-09" db="EMBL/GenBank/DDBJ databases">
        <authorList>
            <person name="Jeantristanb JTB J.-T."/>
            <person name="Ricardo R."/>
        </authorList>
    </citation>
    <scope>NUCLEOTIDE SEQUENCE [LARGE SCALE GENOMIC DNA]</scope>
</reference>
<dbReference type="AlphaFoldDB" id="A0A238FKT1"/>
<sequence length="234" mass="22905">MNFVTDSQGQSLAQAGSLLKRLADGARLHPRQDIAGGIGIPLFALSVPHVEGQCASTGECHSKCSGWTDALSACTNTNTNTEAIGRCACASDTLSKMSMSTARRMEHLPCATCFDSQAGFTTFHNLCGVLNSGTIPSTSAGASASASGSADSSASASAAQTSSAPAVPTTSPTATEALATTAPAATSAATTTAAVTSAAAAATASRAASSGNGRGDMMAGSAMGAFAFIVALLA</sequence>
<name>A0A238FKT1_9BASI</name>
<dbReference type="OrthoDB" id="2538230at2759"/>
<protein>
    <submittedName>
        <fullName evidence="1">BQ2448_3264 protein</fullName>
    </submittedName>
</protein>
<gene>
    <name evidence="1" type="ORF">BQ2448_3264</name>
</gene>
<keyword evidence="2" id="KW-1185">Reference proteome</keyword>
<dbReference type="EMBL" id="FMSP01000007">
    <property type="protein sequence ID" value="SCV71676.1"/>
    <property type="molecule type" value="Genomic_DNA"/>
</dbReference>
<proteinExistence type="predicted"/>
<accession>A0A238FKT1</accession>